<evidence type="ECO:0000256" key="2">
    <source>
        <dbReference type="ARBA" id="ARBA00022448"/>
    </source>
</evidence>
<evidence type="ECO:0000313" key="10">
    <source>
        <dbReference type="Proteomes" id="UP000267798"/>
    </source>
</evidence>
<comment type="similarity">
    <text evidence="7">Belongs to the binding-protein-dependent transport system permease family.</text>
</comment>
<dbReference type="EMBL" id="QXQB01000005">
    <property type="protein sequence ID" value="RJX37583.1"/>
    <property type="molecule type" value="Genomic_DNA"/>
</dbReference>
<keyword evidence="6 7" id="KW-0472">Membrane</keyword>
<feature type="transmembrane region" description="Helical" evidence="7">
    <location>
        <begin position="196"/>
        <end position="219"/>
    </location>
</feature>
<dbReference type="CDD" id="cd06261">
    <property type="entry name" value="TM_PBP2"/>
    <property type="match status" value="1"/>
</dbReference>
<dbReference type="SUPFAM" id="SSF161098">
    <property type="entry name" value="MetI-like"/>
    <property type="match status" value="1"/>
</dbReference>
<comment type="subcellular location">
    <subcellularLocation>
        <location evidence="1 7">Cell membrane</location>
        <topology evidence="1 7">Multi-pass membrane protein</topology>
    </subcellularLocation>
</comment>
<evidence type="ECO:0000256" key="7">
    <source>
        <dbReference type="RuleBase" id="RU363032"/>
    </source>
</evidence>
<name>A0A3A6PNN9_9BACL</name>
<evidence type="ECO:0000256" key="6">
    <source>
        <dbReference type="ARBA" id="ARBA00023136"/>
    </source>
</evidence>
<dbReference type="PANTHER" id="PTHR30193">
    <property type="entry name" value="ABC TRANSPORTER PERMEASE PROTEIN"/>
    <property type="match status" value="1"/>
</dbReference>
<feature type="domain" description="ABC transmembrane type-1" evidence="8">
    <location>
        <begin position="111"/>
        <end position="323"/>
    </location>
</feature>
<dbReference type="PROSITE" id="PS50928">
    <property type="entry name" value="ABC_TM1"/>
    <property type="match status" value="1"/>
</dbReference>
<feature type="transmembrane region" description="Helical" evidence="7">
    <location>
        <begin position="52"/>
        <end position="71"/>
    </location>
</feature>
<dbReference type="InterPro" id="IPR035906">
    <property type="entry name" value="MetI-like_sf"/>
</dbReference>
<evidence type="ECO:0000256" key="5">
    <source>
        <dbReference type="ARBA" id="ARBA00022989"/>
    </source>
</evidence>
<keyword evidence="2 7" id="KW-0813">Transport</keyword>
<dbReference type="Gene3D" id="1.10.3720.10">
    <property type="entry name" value="MetI-like"/>
    <property type="match status" value="1"/>
</dbReference>
<dbReference type="PANTHER" id="PTHR30193:SF37">
    <property type="entry name" value="INNER MEMBRANE ABC TRANSPORTER PERMEASE PROTEIN YCJO"/>
    <property type="match status" value="1"/>
</dbReference>
<evidence type="ECO:0000256" key="4">
    <source>
        <dbReference type="ARBA" id="ARBA00022692"/>
    </source>
</evidence>
<feature type="transmembrane region" description="Helical" evidence="7">
    <location>
        <begin position="115"/>
        <end position="136"/>
    </location>
</feature>
<evidence type="ECO:0000256" key="3">
    <source>
        <dbReference type="ARBA" id="ARBA00022475"/>
    </source>
</evidence>
<keyword evidence="10" id="KW-1185">Reference proteome</keyword>
<keyword evidence="3" id="KW-1003">Cell membrane</keyword>
<dbReference type="AlphaFoldDB" id="A0A3A6PNN9"/>
<dbReference type="GO" id="GO:0055085">
    <property type="term" value="P:transmembrane transport"/>
    <property type="evidence" value="ECO:0007669"/>
    <property type="project" value="InterPro"/>
</dbReference>
<dbReference type="InterPro" id="IPR000515">
    <property type="entry name" value="MetI-like"/>
</dbReference>
<sequence>MDGLLRGRIFKDALRSSFWQRQIRLAGRWRRITVKVQQGAGLKWKRHLKLELSALAFLAPFLIPLLLFYIWPLLRGVWISFHSWGILGMQKYVGLSNYKKLLTGGDFFHYLWNSFYFVLLIVPIIIALGLLLALLVQRKIPFQTTFRSIYFLPYVLSVSVISFIWLRMFDSKNGLLNVILDTLGLPAVNWLTSPGAAWWSIVIATVWWTVGFVMVLFLAGLQEISPDLYEAADIDGASAFHKFRYITLPGLMPVMKIQIFFQIIAGLKLFGQVQIMTNGGPGDATNTIIRYIYVTGFKKDMFGLAAAQSTMFCIFMLLVAAVQYFFLNRKTD</sequence>
<dbReference type="Pfam" id="PF00528">
    <property type="entry name" value="BPD_transp_1"/>
    <property type="match status" value="1"/>
</dbReference>
<proteinExistence type="inferred from homology"/>
<accession>A0A3A6PNN9</accession>
<dbReference type="Proteomes" id="UP000267798">
    <property type="component" value="Unassembled WGS sequence"/>
</dbReference>
<dbReference type="GO" id="GO:0005886">
    <property type="term" value="C:plasma membrane"/>
    <property type="evidence" value="ECO:0007669"/>
    <property type="project" value="UniProtKB-SubCell"/>
</dbReference>
<feature type="transmembrane region" description="Helical" evidence="7">
    <location>
        <begin position="148"/>
        <end position="166"/>
    </location>
</feature>
<evidence type="ECO:0000313" key="9">
    <source>
        <dbReference type="EMBL" id="RJX37583.1"/>
    </source>
</evidence>
<evidence type="ECO:0000259" key="8">
    <source>
        <dbReference type="PROSITE" id="PS50928"/>
    </source>
</evidence>
<dbReference type="InterPro" id="IPR051393">
    <property type="entry name" value="ABC_transporter_permease"/>
</dbReference>
<evidence type="ECO:0000256" key="1">
    <source>
        <dbReference type="ARBA" id="ARBA00004651"/>
    </source>
</evidence>
<dbReference type="OrthoDB" id="9787541at2"/>
<reference evidence="9 10" key="1">
    <citation type="submission" date="2018-09" db="EMBL/GenBank/DDBJ databases">
        <title>Paenibacillus aracenensis nov. sp. isolated from a cave in southern Spain.</title>
        <authorList>
            <person name="Jurado V."/>
            <person name="Gutierrez-Patricio S."/>
            <person name="Gonzalez-Pimentel J.L."/>
            <person name="Miller A.Z."/>
            <person name="Laiz L."/>
            <person name="Saiz-Jimenez C."/>
        </authorList>
    </citation>
    <scope>NUCLEOTIDE SEQUENCE [LARGE SCALE GENOMIC DNA]</scope>
    <source>
        <strain evidence="9 10">JCM 19203</strain>
    </source>
</reference>
<organism evidence="9 10">
    <name type="scientific">Paenibacillus pinisoli</name>
    <dbReference type="NCBI Taxonomy" id="1276110"/>
    <lineage>
        <taxon>Bacteria</taxon>
        <taxon>Bacillati</taxon>
        <taxon>Bacillota</taxon>
        <taxon>Bacilli</taxon>
        <taxon>Bacillales</taxon>
        <taxon>Paenibacillaceae</taxon>
        <taxon>Paenibacillus</taxon>
    </lineage>
</organism>
<comment type="caution">
    <text evidence="9">The sequence shown here is derived from an EMBL/GenBank/DDBJ whole genome shotgun (WGS) entry which is preliminary data.</text>
</comment>
<feature type="transmembrane region" description="Helical" evidence="7">
    <location>
        <begin position="302"/>
        <end position="326"/>
    </location>
</feature>
<keyword evidence="5 7" id="KW-1133">Transmembrane helix</keyword>
<keyword evidence="4 7" id="KW-0812">Transmembrane</keyword>
<gene>
    <name evidence="9" type="ORF">D3P09_21645</name>
</gene>
<protein>
    <submittedName>
        <fullName evidence="9">Sugar ABC transporter permease</fullName>
    </submittedName>
</protein>